<evidence type="ECO:0000313" key="2">
    <source>
        <dbReference type="Proteomes" id="UP000276133"/>
    </source>
</evidence>
<evidence type="ECO:0000313" key="1">
    <source>
        <dbReference type="EMBL" id="RMZ95102.1"/>
    </source>
</evidence>
<dbReference type="EMBL" id="REGN01012589">
    <property type="protein sequence ID" value="RMZ95102.1"/>
    <property type="molecule type" value="Genomic_DNA"/>
</dbReference>
<comment type="caution">
    <text evidence="1">The sequence shown here is derived from an EMBL/GenBank/DDBJ whole genome shotgun (WGS) entry which is preliminary data.</text>
</comment>
<keyword evidence="2" id="KW-1185">Reference proteome</keyword>
<protein>
    <submittedName>
        <fullName evidence="1">Uncharacterized protein</fullName>
    </submittedName>
</protein>
<organism evidence="1 2">
    <name type="scientific">Brachionus plicatilis</name>
    <name type="common">Marine rotifer</name>
    <name type="synonym">Brachionus muelleri</name>
    <dbReference type="NCBI Taxonomy" id="10195"/>
    <lineage>
        <taxon>Eukaryota</taxon>
        <taxon>Metazoa</taxon>
        <taxon>Spiralia</taxon>
        <taxon>Gnathifera</taxon>
        <taxon>Rotifera</taxon>
        <taxon>Eurotatoria</taxon>
        <taxon>Monogononta</taxon>
        <taxon>Pseudotrocha</taxon>
        <taxon>Ploima</taxon>
        <taxon>Brachionidae</taxon>
        <taxon>Brachionus</taxon>
    </lineage>
</organism>
<name>A0A3M7P7S2_BRAPC</name>
<reference evidence="1 2" key="1">
    <citation type="journal article" date="2018" name="Sci. Rep.">
        <title>Genomic signatures of local adaptation to the degree of environmental predictability in rotifers.</title>
        <authorList>
            <person name="Franch-Gras L."/>
            <person name="Hahn C."/>
            <person name="Garcia-Roger E.M."/>
            <person name="Carmona M.J."/>
            <person name="Serra M."/>
            <person name="Gomez A."/>
        </authorList>
    </citation>
    <scope>NUCLEOTIDE SEQUENCE [LARGE SCALE GENOMIC DNA]</scope>
    <source>
        <strain evidence="1">HYR1</strain>
    </source>
</reference>
<dbReference type="Proteomes" id="UP000276133">
    <property type="component" value="Unassembled WGS sequence"/>
</dbReference>
<accession>A0A3M7P7S2</accession>
<sequence>MVPGSMSIESLHLKANDALSMLLKLCVFLYRLNYLLISKMTLLINGLNETVMLFCLPMLDWNIVVISEREFKPLSSQTIIRDLSKSTTLCSDTVSFSQASTDLIVKIATNREIRYWDAGIFDF</sequence>
<dbReference type="AlphaFoldDB" id="A0A3M7P7S2"/>
<gene>
    <name evidence="1" type="ORF">BpHYR1_029294</name>
</gene>
<proteinExistence type="predicted"/>